<feature type="transmembrane region" description="Helical" evidence="1">
    <location>
        <begin position="59"/>
        <end position="78"/>
    </location>
</feature>
<feature type="transmembrane region" description="Helical" evidence="1">
    <location>
        <begin position="33"/>
        <end position="52"/>
    </location>
</feature>
<feature type="transmembrane region" description="Helical" evidence="1">
    <location>
        <begin position="237"/>
        <end position="255"/>
    </location>
</feature>
<feature type="transmembrane region" description="Helical" evidence="1">
    <location>
        <begin position="398"/>
        <end position="417"/>
    </location>
</feature>
<dbReference type="OrthoDB" id="9801557at2"/>
<keyword evidence="1" id="KW-0472">Membrane</keyword>
<name>A0A1M6EHZ6_9FIRM</name>
<organism evidence="2 3">
    <name type="scientific">Dethiosulfatibacter aminovorans DSM 17477</name>
    <dbReference type="NCBI Taxonomy" id="1121476"/>
    <lineage>
        <taxon>Bacteria</taxon>
        <taxon>Bacillati</taxon>
        <taxon>Bacillota</taxon>
        <taxon>Tissierellia</taxon>
        <taxon>Dethiosulfatibacter</taxon>
    </lineage>
</organism>
<sequence>MQFELITTFGWLSLMMVVGSILRAKVKLLQKSLVPTSIIGGVAGLILVNLGLIKVDFRLLSQIVFHLFVISFIAIGLMDGHANNEGQEKVKLTKNPMFKGAFAMACMFQGIFCVQSVLGYGVIKGLNIAGLTSALPVYGLLTPTGMALGPGQASVAGSIFAAAGLEKGVAVGLAFAAVGFLGCFLVGIPVANYGIRKGLAKGAGHLSDEFLSGIIKRESEKESAGEITFHSANVETFSIHFGIIMICYLMAYYMVQGIVMFVPAQVGAALVGTMFIFGLVSATICKKVIKTTNTDHLVNPDLMKRIAGWAIDFMVLTTIMAVQVETLGEYLIPIIIVFIIALPVTGIIMYHFGRRIGGDIDFERTLGIFGVATGTMNTGLLLLRMVDPDYKTDASKELALHILINDTILGGVPLVFVGLGPAMFGWTHGFTLIVMSGLALMFFALIPIFKLYNKPTFSIFGDRKQKNEQELVIK</sequence>
<dbReference type="PANTHER" id="PTHR36178:SF1">
    <property type="entry name" value="SODIUM_GLUTAMATE SYMPORTER"/>
    <property type="match status" value="1"/>
</dbReference>
<dbReference type="Proteomes" id="UP000184052">
    <property type="component" value="Unassembled WGS sequence"/>
</dbReference>
<dbReference type="EMBL" id="FQZL01000007">
    <property type="protein sequence ID" value="SHI85127.1"/>
    <property type="molecule type" value="Genomic_DNA"/>
</dbReference>
<dbReference type="STRING" id="1121476.SAMN02745751_01204"/>
<dbReference type="Pfam" id="PF03616">
    <property type="entry name" value="Glt_symporter"/>
    <property type="match status" value="1"/>
</dbReference>
<gene>
    <name evidence="2" type="ORF">SAMN02745751_01204</name>
</gene>
<feature type="transmembrane region" description="Helical" evidence="1">
    <location>
        <begin position="98"/>
        <end position="123"/>
    </location>
</feature>
<dbReference type="GO" id="GO:0016020">
    <property type="term" value="C:membrane"/>
    <property type="evidence" value="ECO:0007669"/>
    <property type="project" value="InterPro"/>
</dbReference>
<protein>
    <submittedName>
        <fullName evidence="2">Glutamate:Na+ symporter, ESS family</fullName>
    </submittedName>
</protein>
<reference evidence="2 3" key="1">
    <citation type="submission" date="2016-11" db="EMBL/GenBank/DDBJ databases">
        <authorList>
            <person name="Jaros S."/>
            <person name="Januszkiewicz K."/>
            <person name="Wedrychowicz H."/>
        </authorList>
    </citation>
    <scope>NUCLEOTIDE SEQUENCE [LARGE SCALE GENOMIC DNA]</scope>
    <source>
        <strain evidence="2 3">DSM 17477</strain>
    </source>
</reference>
<dbReference type="AlphaFoldDB" id="A0A1M6EHZ6"/>
<keyword evidence="1" id="KW-1133">Transmembrane helix</keyword>
<accession>A0A1M6EHZ6</accession>
<keyword evidence="1" id="KW-0812">Transmembrane</keyword>
<feature type="transmembrane region" description="Helical" evidence="1">
    <location>
        <begin position="365"/>
        <end position="386"/>
    </location>
</feature>
<feature type="transmembrane region" description="Helical" evidence="1">
    <location>
        <begin position="169"/>
        <end position="191"/>
    </location>
</feature>
<evidence type="ECO:0000256" key="1">
    <source>
        <dbReference type="SAM" id="Phobius"/>
    </source>
</evidence>
<feature type="transmembrane region" description="Helical" evidence="1">
    <location>
        <begin position="330"/>
        <end position="353"/>
    </location>
</feature>
<feature type="transmembrane region" description="Helical" evidence="1">
    <location>
        <begin position="261"/>
        <end position="285"/>
    </location>
</feature>
<dbReference type="GO" id="GO:0015501">
    <property type="term" value="F:glutamate:sodium symporter activity"/>
    <property type="evidence" value="ECO:0007669"/>
    <property type="project" value="InterPro"/>
</dbReference>
<dbReference type="InterPro" id="IPR004445">
    <property type="entry name" value="GltS"/>
</dbReference>
<feature type="transmembrane region" description="Helical" evidence="1">
    <location>
        <begin position="429"/>
        <end position="449"/>
    </location>
</feature>
<dbReference type="RefSeq" id="WP_073048592.1">
    <property type="nucleotide sequence ID" value="NZ_FQZL01000007.1"/>
</dbReference>
<feature type="transmembrane region" description="Helical" evidence="1">
    <location>
        <begin position="306"/>
        <end position="324"/>
    </location>
</feature>
<proteinExistence type="predicted"/>
<evidence type="ECO:0000313" key="3">
    <source>
        <dbReference type="Proteomes" id="UP000184052"/>
    </source>
</evidence>
<dbReference type="GO" id="GO:0015813">
    <property type="term" value="P:L-glutamate transmembrane transport"/>
    <property type="evidence" value="ECO:0007669"/>
    <property type="project" value="InterPro"/>
</dbReference>
<dbReference type="PANTHER" id="PTHR36178">
    <property type="entry name" value="SLR0625 PROTEIN"/>
    <property type="match status" value="1"/>
</dbReference>
<keyword evidence="3" id="KW-1185">Reference proteome</keyword>
<evidence type="ECO:0000313" key="2">
    <source>
        <dbReference type="EMBL" id="SHI85127.1"/>
    </source>
</evidence>
<feature type="transmembrane region" description="Helical" evidence="1">
    <location>
        <begin position="135"/>
        <end position="163"/>
    </location>
</feature>